<dbReference type="EMBL" id="CAJFDH010000006">
    <property type="protein sequence ID" value="CAD5229486.1"/>
    <property type="molecule type" value="Genomic_DNA"/>
</dbReference>
<feature type="domain" description="DUF7516" evidence="3">
    <location>
        <begin position="192"/>
        <end position="278"/>
    </location>
</feature>
<feature type="compositionally biased region" description="Acidic residues" evidence="1">
    <location>
        <begin position="399"/>
        <end position="412"/>
    </location>
</feature>
<feature type="region of interest" description="Disordered" evidence="1">
    <location>
        <begin position="296"/>
        <end position="488"/>
    </location>
</feature>
<feature type="compositionally biased region" description="Acidic residues" evidence="1">
    <location>
        <begin position="430"/>
        <end position="451"/>
    </location>
</feature>
<dbReference type="Pfam" id="PF24360">
    <property type="entry name" value="DUF7516"/>
    <property type="match status" value="1"/>
</dbReference>
<dbReference type="AlphaFoldDB" id="A0A811LP00"/>
<dbReference type="Proteomes" id="UP000783686">
    <property type="component" value="Unassembled WGS sequence"/>
</dbReference>
<reference evidence="4" key="1">
    <citation type="submission" date="2020-09" db="EMBL/GenBank/DDBJ databases">
        <authorList>
            <person name="Kikuchi T."/>
        </authorList>
    </citation>
    <scope>NUCLEOTIDE SEQUENCE</scope>
    <source>
        <strain evidence="4">SH1</strain>
    </source>
</reference>
<proteinExistence type="predicted"/>
<comment type="caution">
    <text evidence="4">The sequence shown here is derived from an EMBL/GenBank/DDBJ whole genome shotgun (WGS) entry which is preliminary data.</text>
</comment>
<evidence type="ECO:0000256" key="1">
    <source>
        <dbReference type="SAM" id="MobiDB-lite"/>
    </source>
</evidence>
<feature type="compositionally biased region" description="Basic and acidic residues" evidence="1">
    <location>
        <begin position="452"/>
        <end position="478"/>
    </location>
</feature>
<dbReference type="OrthoDB" id="10570621at2759"/>
<dbReference type="EMBL" id="CAJFCW020000006">
    <property type="protein sequence ID" value="CAG9126767.1"/>
    <property type="molecule type" value="Genomic_DNA"/>
</dbReference>
<evidence type="ECO:0000313" key="5">
    <source>
        <dbReference type="Proteomes" id="UP000614601"/>
    </source>
</evidence>
<protein>
    <submittedName>
        <fullName evidence="4">Uncharacterized protein</fullName>
    </submittedName>
</protein>
<accession>A0A811LP00</accession>
<evidence type="ECO:0000259" key="3">
    <source>
        <dbReference type="Pfam" id="PF24360"/>
    </source>
</evidence>
<sequence length="681" mass="77407">MEDNVFYSDGDNTFANTTLKHFNVIKQSPAYKKVESSVSKDMEGLVNMDSTPAMLYDKRLDTAQRLKILGDLLHCTLLAAEHRGGYSLNDLNKLKMDFEEDTALQLDSVVMNFEFQTLKSFIQSEAMRPYVRLMQNEEGETVVKGQDMENPLLHQLMHDQVASRDLDEIRKAKEANEYSTRVNLALNDPEVLKNKLKLLEIVHELGGRDIAVDYSRVQRRFEEKHGVTLNKKKSKEMFKVGHAKDMLNDVFNDDLVVKESNEANGALFVKMYETFDKIKEKYENLQNIKQRLDKEKEIKKKQDERSYFNDRKKRPPKGGRQMDFNMPDNVRAASLNQPPSFMSQDTNEEAAESAKKMFAGGDKGGSDDEEQVFSDEEKPVYSDDEKPVYSDEERRAYSDEEDNDGQDQEDGDFYYKATGSAPVKVVAEESNLDDVFGDCDEESSEKEEAETSEDKESEKVSEQESELDKNKETVKKETFNATAVDSAELTAKLNEAFASSDESLESEDSEDERWKPICVERPGETEGVEQVRKLLEEARRSVLKEAQKPIPKEAAKPFAEVNGLCNGNVVTETKIVHKEDKNKIQNSKTVNGDDRNDILIMGMKSNNNIAEFEIVMFVKGLLAGCHPNLMHIDVVVTKLRQFMPQNAIVNDSSVLNRIKDLPFLRVIDGNFVAVVDQTSGR</sequence>
<gene>
    <name evidence="4" type="ORF">BOKJ2_LOCUS13545</name>
</gene>
<evidence type="ECO:0000313" key="4">
    <source>
        <dbReference type="EMBL" id="CAD5229486.1"/>
    </source>
</evidence>
<dbReference type="Pfam" id="PF24359">
    <property type="entry name" value="DUF7515"/>
    <property type="match status" value="1"/>
</dbReference>
<dbReference type="InterPro" id="IPR055938">
    <property type="entry name" value="DUF7516"/>
</dbReference>
<organism evidence="4 5">
    <name type="scientific">Bursaphelenchus okinawaensis</name>
    <dbReference type="NCBI Taxonomy" id="465554"/>
    <lineage>
        <taxon>Eukaryota</taxon>
        <taxon>Metazoa</taxon>
        <taxon>Ecdysozoa</taxon>
        <taxon>Nematoda</taxon>
        <taxon>Chromadorea</taxon>
        <taxon>Rhabditida</taxon>
        <taxon>Tylenchina</taxon>
        <taxon>Tylenchomorpha</taxon>
        <taxon>Aphelenchoidea</taxon>
        <taxon>Aphelenchoididae</taxon>
        <taxon>Bursaphelenchus</taxon>
    </lineage>
</organism>
<feature type="compositionally biased region" description="Basic and acidic residues" evidence="1">
    <location>
        <begin position="296"/>
        <end position="310"/>
    </location>
</feature>
<keyword evidence="5" id="KW-1185">Reference proteome</keyword>
<feature type="compositionally biased region" description="Polar residues" evidence="1">
    <location>
        <begin position="334"/>
        <end position="345"/>
    </location>
</feature>
<name>A0A811LP00_9BILA</name>
<dbReference type="Proteomes" id="UP000614601">
    <property type="component" value="Unassembled WGS sequence"/>
</dbReference>
<dbReference type="InterPro" id="IPR055937">
    <property type="entry name" value="DUF7515"/>
</dbReference>
<feature type="domain" description="DUF7515" evidence="2">
    <location>
        <begin position="66"/>
        <end position="141"/>
    </location>
</feature>
<evidence type="ECO:0000259" key="2">
    <source>
        <dbReference type="Pfam" id="PF24359"/>
    </source>
</evidence>
<feature type="compositionally biased region" description="Basic and acidic residues" evidence="1">
    <location>
        <begin position="375"/>
        <end position="398"/>
    </location>
</feature>